<protein>
    <submittedName>
        <fullName evidence="1">Uncharacterized protein</fullName>
    </submittedName>
</protein>
<dbReference type="EMBL" id="FOFR01000001">
    <property type="protein sequence ID" value="SEP73606.1"/>
    <property type="molecule type" value="Genomic_DNA"/>
</dbReference>
<dbReference type="STRING" id="402600.SAMN05216188_101327"/>
<dbReference type="AlphaFoldDB" id="A0A1H9AA24"/>
<accession>A0A1H9AA24</accession>
<gene>
    <name evidence="1" type="ORF">SAMN05216188_101327</name>
</gene>
<sequence>MNRRCADLGVGLMQVDPENDPVLARALVGTLRDEWRPAADAMAAARGWERRAYVVLTLATAARRPDWLRNWLCARPGDLDAKAVQCAVESLRGRD</sequence>
<name>A0A1H9AA24_9PSEU</name>
<dbReference type="RefSeq" id="WP_143115937.1">
    <property type="nucleotide sequence ID" value="NZ_FOFR01000001.1"/>
</dbReference>
<evidence type="ECO:0000313" key="2">
    <source>
        <dbReference type="Proteomes" id="UP000199352"/>
    </source>
</evidence>
<proteinExistence type="predicted"/>
<organism evidence="1 2">
    <name type="scientific">Lentzea xinjiangensis</name>
    <dbReference type="NCBI Taxonomy" id="402600"/>
    <lineage>
        <taxon>Bacteria</taxon>
        <taxon>Bacillati</taxon>
        <taxon>Actinomycetota</taxon>
        <taxon>Actinomycetes</taxon>
        <taxon>Pseudonocardiales</taxon>
        <taxon>Pseudonocardiaceae</taxon>
        <taxon>Lentzea</taxon>
    </lineage>
</organism>
<reference evidence="2" key="1">
    <citation type="submission" date="2016-10" db="EMBL/GenBank/DDBJ databases">
        <authorList>
            <person name="Varghese N."/>
            <person name="Submissions S."/>
        </authorList>
    </citation>
    <scope>NUCLEOTIDE SEQUENCE [LARGE SCALE GENOMIC DNA]</scope>
    <source>
        <strain evidence="2">CGMCC 4.3525</strain>
    </source>
</reference>
<keyword evidence="2" id="KW-1185">Reference proteome</keyword>
<evidence type="ECO:0000313" key="1">
    <source>
        <dbReference type="EMBL" id="SEP73606.1"/>
    </source>
</evidence>
<dbReference type="Proteomes" id="UP000199352">
    <property type="component" value="Unassembled WGS sequence"/>
</dbReference>
<dbReference type="OrthoDB" id="3700410at2"/>